<dbReference type="PANTHER" id="PTHR44942:SF4">
    <property type="entry name" value="METHYLTRANSFERASE TYPE 11 DOMAIN-CONTAINING PROTEIN"/>
    <property type="match status" value="1"/>
</dbReference>
<sequence length="221" mass="24263">MRPPGPAAALDALNARHPWSHNDHFHGWILRRLPEHRRRAIDVGCGRGGLLARMAPHFDEVLGTDSDAEMRHRSAERCAGLPNVSVTGSPLSELSPGADLITMVAVLHHLDLADALTRVSDLLDPGGRFLVVGLAPPATLHDQLWNLVSAVTNPVIGLVKHPRPDRSGRQPPGFPVADPTVPFDEVRAHAESLLPGATLTRRLAFRYTLEWTKPQRRHRTT</sequence>
<dbReference type="SUPFAM" id="SSF53335">
    <property type="entry name" value="S-adenosyl-L-methionine-dependent methyltransferases"/>
    <property type="match status" value="1"/>
</dbReference>
<dbReference type="CDD" id="cd02440">
    <property type="entry name" value="AdoMet_MTases"/>
    <property type="match status" value="1"/>
</dbReference>
<dbReference type="EMBL" id="BAAAZW010000007">
    <property type="protein sequence ID" value="GAA3964612.1"/>
    <property type="molecule type" value="Genomic_DNA"/>
</dbReference>
<gene>
    <name evidence="4" type="ORF">GCM10022231_26540</name>
</gene>
<protein>
    <submittedName>
        <fullName evidence="4">Class I SAM-dependent methyltransferase</fullName>
    </submittedName>
</protein>
<keyword evidence="5" id="KW-1185">Reference proteome</keyword>
<accession>A0ABP7PF68</accession>
<name>A0ABP7PF68_9ACTN</name>
<keyword evidence="1 4" id="KW-0489">Methyltransferase</keyword>
<proteinExistence type="predicted"/>
<dbReference type="InterPro" id="IPR029063">
    <property type="entry name" value="SAM-dependent_MTases_sf"/>
</dbReference>
<dbReference type="GO" id="GO:0032259">
    <property type="term" value="P:methylation"/>
    <property type="evidence" value="ECO:0007669"/>
    <property type="project" value="UniProtKB-KW"/>
</dbReference>
<dbReference type="GO" id="GO:0008168">
    <property type="term" value="F:methyltransferase activity"/>
    <property type="evidence" value="ECO:0007669"/>
    <property type="project" value="UniProtKB-KW"/>
</dbReference>
<evidence type="ECO:0000259" key="3">
    <source>
        <dbReference type="Pfam" id="PF08242"/>
    </source>
</evidence>
<dbReference type="Gene3D" id="3.40.50.150">
    <property type="entry name" value="Vaccinia Virus protein VP39"/>
    <property type="match status" value="1"/>
</dbReference>
<evidence type="ECO:0000313" key="5">
    <source>
        <dbReference type="Proteomes" id="UP001418444"/>
    </source>
</evidence>
<evidence type="ECO:0000256" key="2">
    <source>
        <dbReference type="ARBA" id="ARBA00022679"/>
    </source>
</evidence>
<feature type="domain" description="Methyltransferase type 12" evidence="3">
    <location>
        <begin position="41"/>
        <end position="129"/>
    </location>
</feature>
<dbReference type="Proteomes" id="UP001418444">
    <property type="component" value="Unassembled WGS sequence"/>
</dbReference>
<reference evidence="5" key="1">
    <citation type="journal article" date="2019" name="Int. J. Syst. Evol. Microbiol.">
        <title>The Global Catalogue of Microorganisms (GCM) 10K type strain sequencing project: providing services to taxonomists for standard genome sequencing and annotation.</title>
        <authorList>
            <consortium name="The Broad Institute Genomics Platform"/>
            <consortium name="The Broad Institute Genome Sequencing Center for Infectious Disease"/>
            <person name="Wu L."/>
            <person name="Ma J."/>
        </authorList>
    </citation>
    <scope>NUCLEOTIDE SEQUENCE [LARGE SCALE GENOMIC DNA]</scope>
    <source>
        <strain evidence="5">JCM 16923</strain>
    </source>
</reference>
<keyword evidence="2" id="KW-0808">Transferase</keyword>
<evidence type="ECO:0000313" key="4">
    <source>
        <dbReference type="EMBL" id="GAA3964612.1"/>
    </source>
</evidence>
<dbReference type="InterPro" id="IPR051052">
    <property type="entry name" value="Diverse_substrate_MTase"/>
</dbReference>
<dbReference type="PANTHER" id="PTHR44942">
    <property type="entry name" value="METHYLTRANSF_11 DOMAIN-CONTAINING PROTEIN"/>
    <property type="match status" value="1"/>
</dbReference>
<organism evidence="4 5">
    <name type="scientific">Gordonia caeni</name>
    <dbReference type="NCBI Taxonomy" id="1007097"/>
    <lineage>
        <taxon>Bacteria</taxon>
        <taxon>Bacillati</taxon>
        <taxon>Actinomycetota</taxon>
        <taxon>Actinomycetes</taxon>
        <taxon>Mycobacteriales</taxon>
        <taxon>Gordoniaceae</taxon>
        <taxon>Gordonia</taxon>
    </lineage>
</organism>
<evidence type="ECO:0000256" key="1">
    <source>
        <dbReference type="ARBA" id="ARBA00022603"/>
    </source>
</evidence>
<dbReference type="RefSeq" id="WP_344784508.1">
    <property type="nucleotide sequence ID" value="NZ_BAAAZW010000007.1"/>
</dbReference>
<dbReference type="InterPro" id="IPR013217">
    <property type="entry name" value="Methyltransf_12"/>
</dbReference>
<comment type="caution">
    <text evidence="4">The sequence shown here is derived from an EMBL/GenBank/DDBJ whole genome shotgun (WGS) entry which is preliminary data.</text>
</comment>
<dbReference type="Pfam" id="PF08242">
    <property type="entry name" value="Methyltransf_12"/>
    <property type="match status" value="1"/>
</dbReference>